<organism evidence="6 7">
    <name type="scientific">Pseudidiomarina sediminum</name>
    <dbReference type="NCBI Taxonomy" id="431675"/>
    <lineage>
        <taxon>Bacteria</taxon>
        <taxon>Pseudomonadati</taxon>
        <taxon>Pseudomonadota</taxon>
        <taxon>Gammaproteobacteria</taxon>
        <taxon>Alteromonadales</taxon>
        <taxon>Idiomarinaceae</taxon>
        <taxon>Pseudidiomarina</taxon>
    </lineage>
</organism>
<dbReference type="GO" id="GO:0003700">
    <property type="term" value="F:DNA-binding transcription factor activity"/>
    <property type="evidence" value="ECO:0007669"/>
    <property type="project" value="InterPro"/>
</dbReference>
<dbReference type="EMBL" id="PIQE01000002">
    <property type="protein sequence ID" value="RUO72691.1"/>
    <property type="molecule type" value="Genomic_DNA"/>
</dbReference>
<dbReference type="PANTHER" id="PTHR30126:SF98">
    <property type="entry name" value="HTH-TYPE TRANSCRIPTIONAL ACTIVATOR BAUR"/>
    <property type="match status" value="1"/>
</dbReference>
<feature type="domain" description="HTH lysR-type" evidence="5">
    <location>
        <begin position="4"/>
        <end position="61"/>
    </location>
</feature>
<evidence type="ECO:0000256" key="3">
    <source>
        <dbReference type="ARBA" id="ARBA00023125"/>
    </source>
</evidence>
<dbReference type="InterPro" id="IPR036388">
    <property type="entry name" value="WH-like_DNA-bd_sf"/>
</dbReference>
<dbReference type="PRINTS" id="PR00039">
    <property type="entry name" value="HTHLYSR"/>
</dbReference>
<dbReference type="Gene3D" id="1.10.10.10">
    <property type="entry name" value="Winged helix-like DNA-binding domain superfamily/Winged helix DNA-binding domain"/>
    <property type="match status" value="1"/>
</dbReference>
<dbReference type="InterPro" id="IPR005119">
    <property type="entry name" value="LysR_subst-bd"/>
</dbReference>
<dbReference type="Pfam" id="PF03466">
    <property type="entry name" value="LysR_substrate"/>
    <property type="match status" value="1"/>
</dbReference>
<gene>
    <name evidence="6" type="ORF">CWI80_09115</name>
</gene>
<reference evidence="7" key="1">
    <citation type="journal article" date="2018" name="Front. Microbiol.">
        <title>Genome-Based Analysis Reveals the Taxonomy and Diversity of the Family Idiomarinaceae.</title>
        <authorList>
            <person name="Liu Y."/>
            <person name="Lai Q."/>
            <person name="Shao Z."/>
        </authorList>
    </citation>
    <scope>NUCLEOTIDE SEQUENCE [LARGE SCALE GENOMIC DNA]</scope>
    <source>
        <strain evidence="7">c121</strain>
    </source>
</reference>
<dbReference type="Gene3D" id="3.40.190.290">
    <property type="match status" value="1"/>
</dbReference>
<proteinExistence type="inferred from homology"/>
<protein>
    <submittedName>
        <fullName evidence="6">LysR family transcriptional regulator</fullName>
    </submittedName>
</protein>
<comment type="similarity">
    <text evidence="1">Belongs to the LysR transcriptional regulatory family.</text>
</comment>
<dbReference type="PROSITE" id="PS50931">
    <property type="entry name" value="HTH_LYSR"/>
    <property type="match status" value="1"/>
</dbReference>
<dbReference type="STRING" id="1122124.GCA_000423165_02283"/>
<dbReference type="InterPro" id="IPR036390">
    <property type="entry name" value="WH_DNA-bd_sf"/>
</dbReference>
<dbReference type="Pfam" id="PF00126">
    <property type="entry name" value="HTH_1"/>
    <property type="match status" value="1"/>
</dbReference>
<dbReference type="GO" id="GO:0000976">
    <property type="term" value="F:transcription cis-regulatory region binding"/>
    <property type="evidence" value="ECO:0007669"/>
    <property type="project" value="TreeGrafter"/>
</dbReference>
<evidence type="ECO:0000313" key="6">
    <source>
        <dbReference type="EMBL" id="RUO72691.1"/>
    </source>
</evidence>
<dbReference type="SUPFAM" id="SSF53850">
    <property type="entry name" value="Periplasmic binding protein-like II"/>
    <property type="match status" value="1"/>
</dbReference>
<evidence type="ECO:0000259" key="5">
    <source>
        <dbReference type="PROSITE" id="PS50931"/>
    </source>
</evidence>
<evidence type="ECO:0000256" key="2">
    <source>
        <dbReference type="ARBA" id="ARBA00023015"/>
    </source>
</evidence>
<dbReference type="RefSeq" id="WP_051206958.1">
    <property type="nucleotide sequence ID" value="NZ_PIQE01000002.1"/>
</dbReference>
<evidence type="ECO:0000256" key="4">
    <source>
        <dbReference type="ARBA" id="ARBA00023163"/>
    </source>
</evidence>
<keyword evidence="2" id="KW-0805">Transcription regulation</keyword>
<keyword evidence="7" id="KW-1185">Reference proteome</keyword>
<dbReference type="SUPFAM" id="SSF46785">
    <property type="entry name" value="Winged helix' DNA-binding domain"/>
    <property type="match status" value="1"/>
</dbReference>
<sequence length="311" mass="35101">MPRLNYHHLYYFWRVAKHGNLTATAEQLALSQSALSAQINQLEHSIGQPLFSREGRRLVLTELGQRVLVYAEDIFRRGEELQQLLTRGATTVPTLRLGVLSSMSRNFIESFIEPLMDKTKQGSALKFRLVARPQNELLELLAQHQIDIVLTNREVTSYADIAWQTQLLTRQAVSVIAPAELAHLPAQMDASYTQQKWVVPSVTSPVRTAFDSFCTQHNFEPEIIAEADDMAMLRLLARDSGALTVMPEVVVRDELISGLLSKRFALPNAFENFYAVTLTRKFGHPLLPELLHFWLTNDTVSEASCTPNSPM</sequence>
<dbReference type="FunFam" id="1.10.10.10:FF:000001">
    <property type="entry name" value="LysR family transcriptional regulator"/>
    <property type="match status" value="1"/>
</dbReference>
<dbReference type="InterPro" id="IPR000847">
    <property type="entry name" value="LysR_HTH_N"/>
</dbReference>
<dbReference type="PANTHER" id="PTHR30126">
    <property type="entry name" value="HTH-TYPE TRANSCRIPTIONAL REGULATOR"/>
    <property type="match status" value="1"/>
</dbReference>
<name>A0A432Z483_9GAMM</name>
<accession>A0A432Z483</accession>
<dbReference type="CDD" id="cd05466">
    <property type="entry name" value="PBP2_LTTR_substrate"/>
    <property type="match status" value="1"/>
</dbReference>
<dbReference type="AlphaFoldDB" id="A0A432Z483"/>
<comment type="caution">
    <text evidence="6">The sequence shown here is derived from an EMBL/GenBank/DDBJ whole genome shotgun (WGS) entry which is preliminary data.</text>
</comment>
<evidence type="ECO:0000256" key="1">
    <source>
        <dbReference type="ARBA" id="ARBA00009437"/>
    </source>
</evidence>
<keyword evidence="3" id="KW-0238">DNA-binding</keyword>
<evidence type="ECO:0000313" key="7">
    <source>
        <dbReference type="Proteomes" id="UP000287022"/>
    </source>
</evidence>
<keyword evidence="4" id="KW-0804">Transcription</keyword>
<dbReference type="Proteomes" id="UP000287022">
    <property type="component" value="Unassembled WGS sequence"/>
</dbReference>